<keyword evidence="2" id="KW-1185">Reference proteome</keyword>
<dbReference type="EMBL" id="JAXAVX010000002">
    <property type="protein sequence ID" value="MDX8151257.1"/>
    <property type="molecule type" value="Genomic_DNA"/>
</dbReference>
<evidence type="ECO:0000313" key="2">
    <source>
        <dbReference type="Proteomes" id="UP001277761"/>
    </source>
</evidence>
<gene>
    <name evidence="1" type="ORF">SK069_06625</name>
</gene>
<protein>
    <submittedName>
        <fullName evidence="1">Uncharacterized protein</fullName>
    </submittedName>
</protein>
<evidence type="ECO:0000313" key="1">
    <source>
        <dbReference type="EMBL" id="MDX8151257.1"/>
    </source>
</evidence>
<reference evidence="1 2" key="1">
    <citation type="submission" date="2023-11" db="EMBL/GenBank/DDBJ databases">
        <authorList>
            <person name="Xu M."/>
            <person name="Jiang T."/>
        </authorList>
    </citation>
    <scope>NUCLEOTIDE SEQUENCE [LARGE SCALE GENOMIC DNA]</scope>
    <source>
        <strain evidence="1 2">SD</strain>
    </source>
</reference>
<accession>A0ABU4VHG1</accession>
<organism evidence="1 2">
    <name type="scientific">Patulibacter brassicae</name>
    <dbReference type="NCBI Taxonomy" id="1705717"/>
    <lineage>
        <taxon>Bacteria</taxon>
        <taxon>Bacillati</taxon>
        <taxon>Actinomycetota</taxon>
        <taxon>Thermoleophilia</taxon>
        <taxon>Solirubrobacterales</taxon>
        <taxon>Patulibacteraceae</taxon>
        <taxon>Patulibacter</taxon>
    </lineage>
</organism>
<name>A0ABU4VHG1_9ACTN</name>
<dbReference type="Proteomes" id="UP001277761">
    <property type="component" value="Unassembled WGS sequence"/>
</dbReference>
<proteinExistence type="predicted"/>
<dbReference type="RefSeq" id="WP_319953409.1">
    <property type="nucleotide sequence ID" value="NZ_JAXAVX010000002.1"/>
</dbReference>
<comment type="caution">
    <text evidence="1">The sequence shown here is derived from an EMBL/GenBank/DDBJ whole genome shotgun (WGS) entry which is preliminary data.</text>
</comment>
<sequence length="78" mass="8336">MAYLLALLSIAALSQTPRRLRQWAVARPVPGAAAPYALRPAFALGPPVDADQVEIAARDLRAYHAEIAAFLAARAGQR</sequence>